<protein>
    <submittedName>
        <fullName evidence="2">Uncharacterized protein</fullName>
    </submittedName>
</protein>
<evidence type="ECO:0000313" key="3">
    <source>
        <dbReference type="Proteomes" id="UP001431209"/>
    </source>
</evidence>
<feature type="compositionally biased region" description="Polar residues" evidence="1">
    <location>
        <begin position="25"/>
        <end position="44"/>
    </location>
</feature>
<feature type="region of interest" description="Disordered" evidence="1">
    <location>
        <begin position="1"/>
        <end position="74"/>
    </location>
</feature>
<comment type="caution">
    <text evidence="2">The sequence shown here is derived from an EMBL/GenBank/DDBJ whole genome shotgun (WGS) entry which is preliminary data.</text>
</comment>
<feature type="non-terminal residue" evidence="2">
    <location>
        <position position="210"/>
    </location>
</feature>
<accession>A0AAW2ZS16</accession>
<sequence length="210" mass="23211">MHYPVKCTSPSGSPPNGLECCRPISGSSSNLPKHNNNKQTSPCNNAKRKLPSSCDLKSASSNTPPAKRPINQKMTGRFSLLKSNISKKPSPTLSKDVDPKVFDVPKVGTFHAAYWYEQGQSCKNGGITLGSKPHYSKDITKISALLKAFDPDIYKKYLERVNKLLDAGVENKLDVGEFNVFLGRAFNVNQQSVTHRDRKDYAKGWTALHC</sequence>
<proteinExistence type="predicted"/>
<reference evidence="2 3" key="1">
    <citation type="submission" date="2024-03" db="EMBL/GenBank/DDBJ databases">
        <title>The Acrasis kona genome and developmental transcriptomes reveal deep origins of eukaryotic multicellular pathways.</title>
        <authorList>
            <person name="Sheikh S."/>
            <person name="Fu C.-J."/>
            <person name="Brown M.W."/>
            <person name="Baldauf S.L."/>
        </authorList>
    </citation>
    <scope>NUCLEOTIDE SEQUENCE [LARGE SCALE GENOMIC DNA]</scope>
    <source>
        <strain evidence="2 3">ATCC MYA-3509</strain>
    </source>
</reference>
<evidence type="ECO:0000256" key="1">
    <source>
        <dbReference type="SAM" id="MobiDB-lite"/>
    </source>
</evidence>
<gene>
    <name evidence="2" type="ORF">AKO1_004026</name>
</gene>
<dbReference type="EMBL" id="JAOPGA020001810">
    <property type="protein sequence ID" value="KAL0491534.1"/>
    <property type="molecule type" value="Genomic_DNA"/>
</dbReference>
<dbReference type="AlphaFoldDB" id="A0AAW2ZS16"/>
<dbReference type="Proteomes" id="UP001431209">
    <property type="component" value="Unassembled WGS sequence"/>
</dbReference>
<keyword evidence="3" id="KW-1185">Reference proteome</keyword>
<organism evidence="2 3">
    <name type="scientific">Acrasis kona</name>
    <dbReference type="NCBI Taxonomy" id="1008807"/>
    <lineage>
        <taxon>Eukaryota</taxon>
        <taxon>Discoba</taxon>
        <taxon>Heterolobosea</taxon>
        <taxon>Tetramitia</taxon>
        <taxon>Eutetramitia</taxon>
        <taxon>Acrasidae</taxon>
        <taxon>Acrasis</taxon>
    </lineage>
</organism>
<evidence type="ECO:0000313" key="2">
    <source>
        <dbReference type="EMBL" id="KAL0491534.1"/>
    </source>
</evidence>
<name>A0AAW2ZS16_9EUKA</name>